<sequence>MPKNNLFSARIAKVGLSGGMAGRRTGMEYTALPFCILSAKISGDKDKNYFLAERCYSLIYFSISERR</sequence>
<proteinExistence type="predicted"/>
<dbReference type="Proteomes" id="UP000242219">
    <property type="component" value="Unassembled WGS sequence"/>
</dbReference>
<organism evidence="1 2">
    <name type="scientific">Candidatus Brocadia sapporoensis</name>
    <dbReference type="NCBI Taxonomy" id="392547"/>
    <lineage>
        <taxon>Bacteria</taxon>
        <taxon>Pseudomonadati</taxon>
        <taxon>Planctomycetota</taxon>
        <taxon>Candidatus Brocadiia</taxon>
        <taxon>Candidatus Brocadiales</taxon>
        <taxon>Candidatus Brocadiaceae</taxon>
        <taxon>Candidatus Brocadia</taxon>
    </lineage>
</organism>
<accession>A0A1V6M3B1</accession>
<comment type="caution">
    <text evidence="1">The sequence shown here is derived from an EMBL/GenBank/DDBJ whole genome shotgun (WGS) entry which is preliminary data.</text>
</comment>
<evidence type="ECO:0000313" key="2">
    <source>
        <dbReference type="Proteomes" id="UP000242219"/>
    </source>
</evidence>
<dbReference type="EMBL" id="MJUW02000019">
    <property type="protein sequence ID" value="OQD46796.1"/>
    <property type="molecule type" value="Genomic_DNA"/>
</dbReference>
<name>A0A1V6M3B1_9BACT</name>
<gene>
    <name evidence="1" type="ORF">BIY37_01220</name>
</gene>
<reference evidence="1 2" key="1">
    <citation type="journal article" date="2016" name="Genome Announc.">
        <title>Draft Genome Sequence of the Anaerobic Ammonium-Oxidizing Bacterium 'Candidatus Brocadia sp. 40'.</title>
        <authorList>
            <person name="Ali M."/>
            <person name="Haroon M.F."/>
            <person name="Narita Y."/>
            <person name="Zhang L."/>
            <person name="Rangel Shaw D."/>
            <person name="Okabe S."/>
            <person name="Saikaly P.E."/>
        </authorList>
    </citation>
    <scope>NUCLEOTIDE SEQUENCE [LARGE SCALE GENOMIC DNA]</scope>
    <source>
        <strain evidence="1 2">40</strain>
    </source>
</reference>
<dbReference type="AlphaFoldDB" id="A0A1V6M3B1"/>
<evidence type="ECO:0000313" key="1">
    <source>
        <dbReference type="EMBL" id="OQD46796.1"/>
    </source>
</evidence>
<keyword evidence="2" id="KW-1185">Reference proteome</keyword>
<protein>
    <submittedName>
        <fullName evidence="1">Uncharacterized protein</fullName>
    </submittedName>
</protein>